<dbReference type="InterPro" id="IPR004402">
    <property type="entry name" value="DeoD-type"/>
</dbReference>
<feature type="active site" description="Proton donor" evidence="5">
    <location>
        <position position="205"/>
    </location>
</feature>
<evidence type="ECO:0000256" key="1">
    <source>
        <dbReference type="ARBA" id="ARBA00010456"/>
    </source>
</evidence>
<sequence length="236" mass="25434">MMSTPHIEAENGAYAKTVLMPGDPLRAKFIAENFLTDAVQVNGVRGMLGFTGTYKGVPVSVQGSGMGCPSMGIYSYELFHFYGVENIIRIGTTGSIQEDLHIGDLVIALGACSNSNYAAQYQLPGTFAPIASFPLVKEAEAIAREKGCRVVVGNVGSNDTFYDDISPVEAWRKMGVLALEMESLALYCNAARCGKRAMTILTVSDELLTHKATTPQERQTAFTAMMEVALETATRL</sequence>
<comment type="subunit">
    <text evidence="5">Homohexamer; trimer of homodimers.</text>
</comment>
<dbReference type="Gene3D" id="3.40.50.1580">
    <property type="entry name" value="Nucleoside phosphorylase domain"/>
    <property type="match status" value="1"/>
</dbReference>
<dbReference type="EC" id="2.4.2.1" evidence="5"/>
<protein>
    <recommendedName>
        <fullName evidence="5">Purine nucleoside phosphorylase DeoD-type</fullName>
        <shortName evidence="5">PNP</shortName>
        <ecNumber evidence="5">2.4.2.1</ecNumber>
    </recommendedName>
</protein>
<accession>A0A9D1Y8Y4</accession>
<dbReference type="InterPro" id="IPR018016">
    <property type="entry name" value="Nucleoside_phosphorylase_CS"/>
</dbReference>
<feature type="binding site" description="in other chain" evidence="5">
    <location>
        <begin position="89"/>
        <end position="92"/>
    </location>
    <ligand>
        <name>phosphate</name>
        <dbReference type="ChEBI" id="CHEBI:43474"/>
        <note>ligand shared between dimeric partners</note>
    </ligand>
</feature>
<feature type="binding site" evidence="5">
    <location>
        <position position="45"/>
    </location>
    <ligand>
        <name>phosphate</name>
        <dbReference type="ChEBI" id="CHEBI:43474"/>
        <note>ligand shared between dimeric partners</note>
    </ligand>
</feature>
<evidence type="ECO:0000256" key="5">
    <source>
        <dbReference type="HAMAP-Rule" id="MF_01627"/>
    </source>
</evidence>
<comment type="function">
    <text evidence="5">Catalyzes the reversible phosphorolytic breakdown of the N-glycosidic bond in the beta-(deoxy)ribonucleoside molecules, with the formation of the corresponding free purine bases and pentose-1-phosphate.</text>
</comment>
<dbReference type="CDD" id="cd09006">
    <property type="entry name" value="PNP_EcPNPI-like"/>
    <property type="match status" value="1"/>
</dbReference>
<evidence type="ECO:0000256" key="4">
    <source>
        <dbReference type="ARBA" id="ARBA00048447"/>
    </source>
</evidence>
<dbReference type="SUPFAM" id="SSF53167">
    <property type="entry name" value="Purine and uridine phosphorylases"/>
    <property type="match status" value="1"/>
</dbReference>
<comment type="catalytic activity">
    <reaction evidence="4">
        <text>uridine + phosphate = alpha-D-ribose 1-phosphate + uracil</text>
        <dbReference type="Rhea" id="RHEA:24388"/>
        <dbReference type="ChEBI" id="CHEBI:16704"/>
        <dbReference type="ChEBI" id="CHEBI:17568"/>
        <dbReference type="ChEBI" id="CHEBI:43474"/>
        <dbReference type="ChEBI" id="CHEBI:57720"/>
        <dbReference type="EC" id="2.4.2.3"/>
    </reaction>
</comment>
<gene>
    <name evidence="5 7" type="primary">deoD</name>
    <name evidence="7" type="ORF">H9841_08220</name>
</gene>
<dbReference type="PANTHER" id="PTHR43691:SF11">
    <property type="entry name" value="FI09636P-RELATED"/>
    <property type="match status" value="1"/>
</dbReference>
<feature type="site" description="Important for catalytic activity" evidence="5">
    <location>
        <position position="218"/>
    </location>
</feature>
<dbReference type="AlphaFoldDB" id="A0A9D1Y8Y4"/>
<evidence type="ECO:0000313" key="8">
    <source>
        <dbReference type="Proteomes" id="UP000823868"/>
    </source>
</evidence>
<dbReference type="NCBIfam" id="TIGR00107">
    <property type="entry name" value="deoD"/>
    <property type="match status" value="1"/>
</dbReference>
<reference evidence="7" key="2">
    <citation type="submission" date="2021-04" db="EMBL/GenBank/DDBJ databases">
        <authorList>
            <person name="Gilroy R."/>
        </authorList>
    </citation>
    <scope>NUCLEOTIDE SEQUENCE</scope>
    <source>
        <strain evidence="7">ChiBcec16_6824</strain>
    </source>
</reference>
<keyword evidence="2 5" id="KW-0328">Glycosyltransferase</keyword>
<dbReference type="GO" id="GO:0006218">
    <property type="term" value="P:uridine catabolic process"/>
    <property type="evidence" value="ECO:0007669"/>
    <property type="project" value="TreeGrafter"/>
</dbReference>
<feature type="binding site" description="in other chain" evidence="5">
    <location>
        <begin position="180"/>
        <end position="182"/>
    </location>
    <ligand>
        <name>a purine D-ribonucleoside</name>
        <dbReference type="ChEBI" id="CHEBI:142355"/>
        <note>ligand shared between dimeric partners</note>
    </ligand>
</feature>
<name>A0A9D1Y8Y4_9FIRM</name>
<dbReference type="HAMAP" id="MF_01627">
    <property type="entry name" value="Pur_nucleosid_phosp"/>
    <property type="match status" value="1"/>
</dbReference>
<dbReference type="EMBL" id="DXDX01000147">
    <property type="protein sequence ID" value="HIY21869.1"/>
    <property type="molecule type" value="Genomic_DNA"/>
</dbReference>
<feature type="binding site" evidence="5">
    <location>
        <position position="6"/>
    </location>
    <ligand>
        <name>a purine D-ribonucleoside</name>
        <dbReference type="ChEBI" id="CHEBI:142355"/>
        <note>ligand shared between dimeric partners</note>
    </ligand>
</feature>
<dbReference type="NCBIfam" id="NF004489">
    <property type="entry name" value="PRK05819.1"/>
    <property type="match status" value="1"/>
</dbReference>
<proteinExistence type="inferred from homology"/>
<feature type="binding site" description="in other chain" evidence="5">
    <location>
        <position position="22"/>
    </location>
    <ligand>
        <name>phosphate</name>
        <dbReference type="ChEBI" id="CHEBI:43474"/>
        <note>ligand shared between dimeric partners</note>
    </ligand>
</feature>
<evidence type="ECO:0000256" key="2">
    <source>
        <dbReference type="ARBA" id="ARBA00022676"/>
    </source>
</evidence>
<dbReference type="InterPro" id="IPR000845">
    <property type="entry name" value="Nucleoside_phosphorylase_d"/>
</dbReference>
<feature type="domain" description="Nucleoside phosphorylase" evidence="6">
    <location>
        <begin position="17"/>
        <end position="234"/>
    </location>
</feature>
<dbReference type="GO" id="GO:0042278">
    <property type="term" value="P:purine nucleoside metabolic process"/>
    <property type="evidence" value="ECO:0007669"/>
    <property type="project" value="UniProtKB-UniRule"/>
</dbReference>
<dbReference type="GO" id="GO:0005829">
    <property type="term" value="C:cytosol"/>
    <property type="evidence" value="ECO:0007669"/>
    <property type="project" value="TreeGrafter"/>
</dbReference>
<dbReference type="PROSITE" id="PS01232">
    <property type="entry name" value="PNP_UDP_1"/>
    <property type="match status" value="1"/>
</dbReference>
<dbReference type="GO" id="GO:0004731">
    <property type="term" value="F:purine-nucleoside phosphorylase activity"/>
    <property type="evidence" value="ECO:0007669"/>
    <property type="project" value="UniProtKB-UniRule"/>
</dbReference>
<evidence type="ECO:0000313" key="7">
    <source>
        <dbReference type="EMBL" id="HIY21869.1"/>
    </source>
</evidence>
<feature type="binding site" description="in other chain" evidence="5">
    <location>
        <begin position="204"/>
        <end position="205"/>
    </location>
    <ligand>
        <name>a purine D-ribonucleoside</name>
        <dbReference type="ChEBI" id="CHEBI:142355"/>
        <note>ligand shared between dimeric partners</note>
    </ligand>
</feature>
<evidence type="ECO:0000259" key="6">
    <source>
        <dbReference type="Pfam" id="PF01048"/>
    </source>
</evidence>
<dbReference type="GO" id="GO:0004850">
    <property type="term" value="F:uridine phosphorylase activity"/>
    <property type="evidence" value="ECO:0007669"/>
    <property type="project" value="UniProtKB-EC"/>
</dbReference>
<comment type="catalytic activity">
    <reaction evidence="5">
        <text>a purine 2'-deoxy-D-ribonucleoside + phosphate = a purine nucleobase + 2-deoxy-alpha-D-ribose 1-phosphate</text>
        <dbReference type="Rhea" id="RHEA:36431"/>
        <dbReference type="ChEBI" id="CHEBI:26386"/>
        <dbReference type="ChEBI" id="CHEBI:43474"/>
        <dbReference type="ChEBI" id="CHEBI:57259"/>
        <dbReference type="ChEBI" id="CHEBI:142361"/>
        <dbReference type="EC" id="2.4.2.1"/>
    </reaction>
</comment>
<reference evidence="7" key="1">
    <citation type="journal article" date="2021" name="PeerJ">
        <title>Extensive microbial diversity within the chicken gut microbiome revealed by metagenomics and culture.</title>
        <authorList>
            <person name="Gilroy R."/>
            <person name="Ravi A."/>
            <person name="Getino M."/>
            <person name="Pursley I."/>
            <person name="Horton D.L."/>
            <person name="Alikhan N.F."/>
            <person name="Baker D."/>
            <person name="Gharbi K."/>
            <person name="Hall N."/>
            <person name="Watson M."/>
            <person name="Adriaenssens E.M."/>
            <person name="Foster-Nyarko E."/>
            <person name="Jarju S."/>
            <person name="Secka A."/>
            <person name="Antonio M."/>
            <person name="Oren A."/>
            <person name="Chaudhuri R.R."/>
            <person name="La Ragione R."/>
            <person name="Hildebrand F."/>
            <person name="Pallen M.J."/>
        </authorList>
    </citation>
    <scope>NUCLEOTIDE SEQUENCE</scope>
    <source>
        <strain evidence="7">ChiBcec16_6824</strain>
    </source>
</reference>
<comment type="similarity">
    <text evidence="1 5">Belongs to the PNP/UDP phosphorylase family.</text>
</comment>
<feature type="binding site" description="in other chain" evidence="5">
    <location>
        <position position="26"/>
    </location>
    <ligand>
        <name>phosphate</name>
        <dbReference type="ChEBI" id="CHEBI:43474"/>
        <note>ligand shared between dimeric partners</note>
    </ligand>
</feature>
<dbReference type="PANTHER" id="PTHR43691">
    <property type="entry name" value="URIDINE PHOSPHORYLASE"/>
    <property type="match status" value="1"/>
</dbReference>
<keyword evidence="3 5" id="KW-0808">Transferase</keyword>
<dbReference type="Pfam" id="PF01048">
    <property type="entry name" value="PNP_UDP_1"/>
    <property type="match status" value="1"/>
</dbReference>
<dbReference type="Proteomes" id="UP000823868">
    <property type="component" value="Unassembled WGS sequence"/>
</dbReference>
<comment type="catalytic activity">
    <reaction evidence="5">
        <text>a purine D-ribonucleoside + phosphate = a purine nucleobase + alpha-D-ribose 1-phosphate</text>
        <dbReference type="Rhea" id="RHEA:19805"/>
        <dbReference type="ChEBI" id="CHEBI:26386"/>
        <dbReference type="ChEBI" id="CHEBI:43474"/>
        <dbReference type="ChEBI" id="CHEBI:57720"/>
        <dbReference type="ChEBI" id="CHEBI:142355"/>
        <dbReference type="EC" id="2.4.2.1"/>
    </reaction>
</comment>
<organism evidence="7 8">
    <name type="scientific">Candidatus Flavonifractor merdigallinarum</name>
    <dbReference type="NCBI Taxonomy" id="2838589"/>
    <lineage>
        <taxon>Bacteria</taxon>
        <taxon>Bacillati</taxon>
        <taxon>Bacillota</taxon>
        <taxon>Clostridia</taxon>
        <taxon>Eubacteriales</taxon>
        <taxon>Oscillospiraceae</taxon>
        <taxon>Flavonifractor</taxon>
    </lineage>
</organism>
<evidence type="ECO:0000256" key="3">
    <source>
        <dbReference type="ARBA" id="ARBA00022679"/>
    </source>
</evidence>
<dbReference type="InterPro" id="IPR035994">
    <property type="entry name" value="Nucleoside_phosphorylase_sf"/>
</dbReference>
<comment type="caution">
    <text evidence="7">The sequence shown here is derived from an EMBL/GenBank/DDBJ whole genome shotgun (WGS) entry which is preliminary data.</text>
</comment>